<name>A0ABY4P7H9_9LACO</name>
<feature type="coiled-coil region" evidence="1">
    <location>
        <begin position="38"/>
        <end position="65"/>
    </location>
</feature>
<evidence type="ECO:0000256" key="1">
    <source>
        <dbReference type="SAM" id="Coils"/>
    </source>
</evidence>
<sequence length="66" mass="8208">MTKEKNKQTEANKRWQEKNRDRTRYLRNRSTARSFVKKWALQEDLDELKELINEREQLLKQQENES</sequence>
<dbReference type="EMBL" id="CP093366">
    <property type="protein sequence ID" value="UQS81570.1"/>
    <property type="molecule type" value="Genomic_DNA"/>
</dbReference>
<accession>A0ABY4P7H9</accession>
<reference evidence="3" key="1">
    <citation type="journal article" date="2022" name="Int. J. Syst. Evol. Microbiol.">
        <title>Apilactobacillus apisilvae sp. nov., Nicolia spurrieriana gen. nov. sp. nov., Bombilactobacillus folatiphilus sp. nov. and Bombilactobacillus thymidiniphilus sp. nov., four new lactic acid bacterial isolates from stingless bees Tetragonula carbonaria and Austroplebeia australis.</title>
        <authorList>
            <person name="Oliphant S.A."/>
            <person name="Watson-Haigh N.S."/>
            <person name="Sumby K.M."/>
            <person name="Gardner J."/>
            <person name="Groom S."/>
            <person name="Jiranek V."/>
        </authorList>
    </citation>
    <scope>NUCLEOTIDE SEQUENCE</scope>
    <source>
        <strain evidence="3">SG4_D2</strain>
    </source>
</reference>
<evidence type="ECO:0000256" key="2">
    <source>
        <dbReference type="SAM" id="MobiDB-lite"/>
    </source>
</evidence>
<evidence type="ECO:0000313" key="4">
    <source>
        <dbReference type="Proteomes" id="UP000831495"/>
    </source>
</evidence>
<evidence type="ECO:0000313" key="3">
    <source>
        <dbReference type="EMBL" id="UQS81570.1"/>
    </source>
</evidence>
<dbReference type="RefSeq" id="WP_249513840.1">
    <property type="nucleotide sequence ID" value="NZ_CP093366.1"/>
</dbReference>
<proteinExistence type="predicted"/>
<dbReference type="Proteomes" id="UP000831495">
    <property type="component" value="Chromosome"/>
</dbReference>
<feature type="region of interest" description="Disordered" evidence="2">
    <location>
        <begin position="1"/>
        <end position="23"/>
    </location>
</feature>
<keyword evidence="1" id="KW-0175">Coiled coil</keyword>
<evidence type="ECO:0008006" key="5">
    <source>
        <dbReference type="Google" id="ProtNLM"/>
    </source>
</evidence>
<gene>
    <name evidence="3" type="ORF">MOO45_04935</name>
</gene>
<protein>
    <recommendedName>
        <fullName evidence="5">Phage protein</fullName>
    </recommendedName>
</protein>
<organism evidence="3 4">
    <name type="scientific">Bombilactobacillus folatiphilus</name>
    <dbReference type="NCBI Taxonomy" id="2923362"/>
    <lineage>
        <taxon>Bacteria</taxon>
        <taxon>Bacillati</taxon>
        <taxon>Bacillota</taxon>
        <taxon>Bacilli</taxon>
        <taxon>Lactobacillales</taxon>
        <taxon>Lactobacillaceae</taxon>
        <taxon>Bombilactobacillus</taxon>
    </lineage>
</organism>
<keyword evidence="4" id="KW-1185">Reference proteome</keyword>